<dbReference type="InterPro" id="IPR029063">
    <property type="entry name" value="SAM-dependent_MTases_sf"/>
</dbReference>
<dbReference type="Gene3D" id="3.40.50.150">
    <property type="entry name" value="Vaccinia Virus protein VP39"/>
    <property type="match status" value="1"/>
</dbReference>
<keyword evidence="3 5" id="KW-0949">S-adenosyl-L-methionine</keyword>
<evidence type="ECO:0000256" key="2">
    <source>
        <dbReference type="ARBA" id="ARBA00022679"/>
    </source>
</evidence>
<feature type="binding site" evidence="5">
    <location>
        <position position="296"/>
    </location>
    <ligand>
        <name>S-adenosyl-L-methionine</name>
        <dbReference type="ChEBI" id="CHEBI:59789"/>
    </ligand>
</feature>
<dbReference type="InterPro" id="IPR023267">
    <property type="entry name" value="RCMT"/>
</dbReference>
<feature type="binding site" evidence="5">
    <location>
        <position position="194"/>
    </location>
    <ligand>
        <name>S-adenosyl-L-methionine</name>
        <dbReference type="ChEBI" id="CHEBI:59789"/>
    </ligand>
</feature>
<evidence type="ECO:0000256" key="4">
    <source>
        <dbReference type="ARBA" id="ARBA00022884"/>
    </source>
</evidence>
<keyword evidence="4 5" id="KW-0694">RNA-binding</keyword>
<evidence type="ECO:0000313" key="9">
    <source>
        <dbReference type="Proteomes" id="UP001345219"/>
    </source>
</evidence>
<feature type="active site" description="Nucleophile" evidence="5">
    <location>
        <position position="358"/>
    </location>
</feature>
<dbReference type="GO" id="GO:0008173">
    <property type="term" value="F:RNA methyltransferase activity"/>
    <property type="evidence" value="ECO:0007669"/>
    <property type="project" value="InterPro"/>
</dbReference>
<keyword evidence="6" id="KW-0732">Signal</keyword>
<dbReference type="InterPro" id="IPR023269">
    <property type="entry name" value="RCMT_subfamily_9"/>
</dbReference>
<comment type="similarity">
    <text evidence="5">Belongs to the class I-like SAM-binding methyltransferase superfamily. RsmB/NOP family.</text>
</comment>
<dbReference type="InterPro" id="IPR049560">
    <property type="entry name" value="MeTrfase_RsmB-F_NOP2_cat"/>
</dbReference>
<evidence type="ECO:0000259" key="7">
    <source>
        <dbReference type="PROSITE" id="PS51686"/>
    </source>
</evidence>
<keyword evidence="9" id="KW-1185">Reference proteome</keyword>
<reference evidence="8 9" key="1">
    <citation type="journal article" date="2023" name="Hortic Res">
        <title>Pangenome of water caltrop reveals structural variations and asymmetric subgenome divergence after allopolyploidization.</title>
        <authorList>
            <person name="Zhang X."/>
            <person name="Chen Y."/>
            <person name="Wang L."/>
            <person name="Yuan Y."/>
            <person name="Fang M."/>
            <person name="Shi L."/>
            <person name="Lu R."/>
            <person name="Comes H.P."/>
            <person name="Ma Y."/>
            <person name="Chen Y."/>
            <person name="Huang G."/>
            <person name="Zhou Y."/>
            <person name="Zheng Z."/>
            <person name="Qiu Y."/>
        </authorList>
    </citation>
    <scope>NUCLEOTIDE SEQUENCE [LARGE SCALE GENOMIC DNA]</scope>
    <source>
        <tissue evidence="8">Roots</tissue>
    </source>
</reference>
<dbReference type="AlphaFoldDB" id="A0AAN7QXJ5"/>
<organism evidence="8 9">
    <name type="scientific">Trapa incisa</name>
    <dbReference type="NCBI Taxonomy" id="236973"/>
    <lineage>
        <taxon>Eukaryota</taxon>
        <taxon>Viridiplantae</taxon>
        <taxon>Streptophyta</taxon>
        <taxon>Embryophyta</taxon>
        <taxon>Tracheophyta</taxon>
        <taxon>Spermatophyta</taxon>
        <taxon>Magnoliopsida</taxon>
        <taxon>eudicotyledons</taxon>
        <taxon>Gunneridae</taxon>
        <taxon>Pentapetalae</taxon>
        <taxon>rosids</taxon>
        <taxon>malvids</taxon>
        <taxon>Myrtales</taxon>
        <taxon>Lythraceae</taxon>
        <taxon>Trapa</taxon>
    </lineage>
</organism>
<dbReference type="GO" id="GO:0001510">
    <property type="term" value="P:RNA methylation"/>
    <property type="evidence" value="ECO:0007669"/>
    <property type="project" value="InterPro"/>
</dbReference>
<keyword evidence="2 5" id="KW-0808">Transferase</keyword>
<feature type="signal peptide" evidence="6">
    <location>
        <begin position="1"/>
        <end position="19"/>
    </location>
</feature>
<dbReference type="PANTHER" id="PTHR22807">
    <property type="entry name" value="NOP2 YEAST -RELATED NOL1/NOP2/FMU SUN DOMAIN-CONTAINING"/>
    <property type="match status" value="1"/>
</dbReference>
<dbReference type="Pfam" id="PF01189">
    <property type="entry name" value="Methyltr_RsmB-F"/>
    <property type="match status" value="2"/>
</dbReference>
<accession>A0AAN7QXJ5</accession>
<dbReference type="SUPFAM" id="SSF53335">
    <property type="entry name" value="S-adenosyl-L-methionine-dependent methyltransferases"/>
    <property type="match status" value="1"/>
</dbReference>
<feature type="domain" description="SAM-dependent MTase RsmB/NOP-type" evidence="7">
    <location>
        <begin position="51"/>
        <end position="413"/>
    </location>
</feature>
<comment type="caution">
    <text evidence="8">The sequence shown here is derived from an EMBL/GenBank/DDBJ whole genome shotgun (WGS) entry which is preliminary data.</text>
</comment>
<dbReference type="GO" id="GO:0003723">
    <property type="term" value="F:RNA binding"/>
    <property type="evidence" value="ECO:0007669"/>
    <property type="project" value="UniProtKB-UniRule"/>
</dbReference>
<keyword evidence="1 5" id="KW-0489">Methyltransferase</keyword>
<evidence type="ECO:0000256" key="3">
    <source>
        <dbReference type="ARBA" id="ARBA00022691"/>
    </source>
</evidence>
<proteinExistence type="inferred from homology"/>
<gene>
    <name evidence="8" type="ORF">SAY87_016497</name>
</gene>
<comment type="caution">
    <text evidence="5">Lacks conserved residue(s) required for the propagation of feature annotation.</text>
</comment>
<name>A0AAN7QXJ5_9MYRT</name>
<dbReference type="PRINTS" id="PR02010">
    <property type="entry name" value="RCMT9"/>
</dbReference>
<dbReference type="PANTHER" id="PTHR22807:SF16">
    <property type="entry name" value="SAM-DEPENDENT MTASE RSMB_NOP-TYPE DOMAIN-CONTAINING PROTEIN"/>
    <property type="match status" value="1"/>
</dbReference>
<protein>
    <recommendedName>
        <fullName evidence="7">SAM-dependent MTase RsmB/NOP-type domain-containing protein</fullName>
    </recommendedName>
</protein>
<sequence>MRHALAIDVMLISLTPCLSIEANLGPMERTTKPSMLPLPEEFLGFLRENNIDSSIYGATDSVPRYIRVKPGNEACLQELEAEIKSKPLKLEWLTGFYSLPNNVQIANTRLYKHGLIYGIDAASGAAVSALNILAGDHVLDLCSAPGAKLCMILEILGDSGSVTGVDVSQHRLAACRTMLQKYSLGDRCRLFVADGTTFSLIPTKRINYIDKACCSTSQENVDVFHEWTSRRPWKERKKTARQRQIGFSKISSVLQPPELIFYGKKSGVIGLSIDEVFQSIPGTDVSGCGYDKVLVDAECTHDGSVRHIQKFEQWGWETLQQRVLNAERTDSLTVLQLKLLTNGFQLLKVGGSLVYSTCSLTIAQNEDVVEQFLQENASAVLQEVEGAKSWPYVHLLYFTSVTALVLLETIITSQFRSSESCNCGDLHPKSWKQVEPQRVNEGEVPAVATSDPNSYRALNISKILADEENAVLANADEEQSDHNKVNPSQPYMIGRKISKWDQLRAEWLKNNPSRPSTVGPSKMPRVLLVTGSSSELCENPVGDHLLLKSIKNKMDYDQSYKFYRLLFLS</sequence>
<dbReference type="CDD" id="cd02440">
    <property type="entry name" value="AdoMet_MTases"/>
    <property type="match status" value="1"/>
</dbReference>
<evidence type="ECO:0000256" key="6">
    <source>
        <dbReference type="SAM" id="SignalP"/>
    </source>
</evidence>
<feature type="binding site" evidence="5">
    <location>
        <position position="166"/>
    </location>
    <ligand>
        <name>S-adenosyl-L-methionine</name>
        <dbReference type="ChEBI" id="CHEBI:59789"/>
    </ligand>
</feature>
<evidence type="ECO:0000313" key="8">
    <source>
        <dbReference type="EMBL" id="KAK4780391.1"/>
    </source>
</evidence>
<evidence type="ECO:0000256" key="5">
    <source>
        <dbReference type="PROSITE-ProRule" id="PRU01023"/>
    </source>
</evidence>
<dbReference type="PROSITE" id="PS51686">
    <property type="entry name" value="SAM_MT_RSMB_NOP"/>
    <property type="match status" value="1"/>
</dbReference>
<dbReference type="EMBL" id="JAXIOK010000001">
    <property type="protein sequence ID" value="KAK4780391.1"/>
    <property type="molecule type" value="Genomic_DNA"/>
</dbReference>
<dbReference type="PRINTS" id="PR02008">
    <property type="entry name" value="RCMTFAMILY"/>
</dbReference>
<evidence type="ECO:0000256" key="1">
    <source>
        <dbReference type="ARBA" id="ARBA00022603"/>
    </source>
</evidence>
<feature type="chain" id="PRO_5042872648" description="SAM-dependent MTase RsmB/NOP-type domain-containing protein" evidence="6">
    <location>
        <begin position="20"/>
        <end position="569"/>
    </location>
</feature>
<dbReference type="InterPro" id="IPR001678">
    <property type="entry name" value="MeTrfase_RsmB-F_NOP2_dom"/>
</dbReference>
<dbReference type="Proteomes" id="UP001345219">
    <property type="component" value="Chromosome 13"/>
</dbReference>